<organism evidence="1">
    <name type="scientific">Salmonella phage vB_SEnST11_KE22</name>
    <dbReference type="NCBI Taxonomy" id="3161173"/>
    <lineage>
        <taxon>Viruses</taxon>
        <taxon>Duplodnaviria</taxon>
        <taxon>Heunggongvirae</taxon>
        <taxon>Uroviricota</taxon>
        <taxon>Caudoviricetes</taxon>
        <taxon>Vequintavirinae</taxon>
        <taxon>Seunavirus</taxon>
    </lineage>
</organism>
<name>A0AAU8GFF5_9CAUD</name>
<dbReference type="EMBL" id="PP856721">
    <property type="protein sequence ID" value="XCH40267.1"/>
    <property type="molecule type" value="Genomic_DNA"/>
</dbReference>
<evidence type="ECO:0008006" key="2">
    <source>
        <dbReference type="Google" id="ProtNLM"/>
    </source>
</evidence>
<sequence>MTTIFHTTEILDHTQKEYPHPDLESELLRIFERTEHELSYLEFSTDEDDEAEFNKRHGNVESELSELKDIAKGSELYDYKNYVAQLEALVVTLTDTLISVGKRADTLSKDILSVDNKMDRAEISDEFLYLSGEAVREFNTDSSLYSALESRGWNKFQRGFVFNIIQEERTGYAGSIVVELMLHGSTANNMVVGVQDWITLCGKTLCLCDGDNTLRIDAVNGSIEVILTKDNKVSRFRLPEMKDIFMDVMNPTDDEILMYKMSHHAEYDICGWRETFGTRKN</sequence>
<evidence type="ECO:0000313" key="1">
    <source>
        <dbReference type="EMBL" id="XCH40267.1"/>
    </source>
</evidence>
<proteinExistence type="predicted"/>
<gene>
    <name evidence="1" type="ORF">NDDWPVAN_CDS0141</name>
</gene>
<accession>A0AAU8GFF5</accession>
<protein>
    <recommendedName>
        <fullName evidence="2">Tail fiber protein</fullName>
    </recommendedName>
</protein>
<reference evidence="1" key="1">
    <citation type="submission" date="2024-05" db="EMBL/GenBank/DDBJ databases">
        <authorList>
            <person name="Mugo M.M."/>
            <person name="Musyoki A.M."/>
            <person name="Makumi A.M."/>
            <person name="Mutai I."/>
            <person name="Drechsel O."/>
            <person name="Kering K.K."/>
            <person name="Muturi P."/>
            <person name="Mbae C.K."/>
            <person name="Kariuki S.M."/>
        </authorList>
    </citation>
    <scope>NUCLEOTIDE SEQUENCE</scope>
</reference>